<dbReference type="Pfam" id="PF13817">
    <property type="entry name" value="DDE_Tnp_IS66_C"/>
    <property type="match status" value="1"/>
</dbReference>
<dbReference type="AlphaFoldDB" id="A0A0J1CWP9"/>
<proteinExistence type="predicted"/>
<evidence type="ECO:0000313" key="2">
    <source>
        <dbReference type="EMBL" id="KLU24999.1"/>
    </source>
</evidence>
<feature type="domain" description="Transposase IS66 C-terminal" evidence="1">
    <location>
        <begin position="24"/>
        <end position="54"/>
    </location>
</feature>
<organism evidence="2 3">
    <name type="scientific">Caballeronia mineralivorans PML1(12)</name>
    <dbReference type="NCBI Taxonomy" id="908627"/>
    <lineage>
        <taxon>Bacteria</taxon>
        <taxon>Pseudomonadati</taxon>
        <taxon>Pseudomonadota</taxon>
        <taxon>Betaproteobacteria</taxon>
        <taxon>Burkholderiales</taxon>
        <taxon>Burkholderiaceae</taxon>
        <taxon>Caballeronia</taxon>
    </lineage>
</organism>
<comment type="caution">
    <text evidence="2">The sequence shown here is derived from an EMBL/GenBank/DDBJ whole genome shotgun (WGS) entry which is preliminary data.</text>
</comment>
<dbReference type="EMBL" id="AEJF01000108">
    <property type="protein sequence ID" value="KLU24999.1"/>
    <property type="molecule type" value="Genomic_DNA"/>
</dbReference>
<keyword evidence="3" id="KW-1185">Reference proteome</keyword>
<evidence type="ECO:0000313" key="3">
    <source>
        <dbReference type="Proteomes" id="UP000035963"/>
    </source>
</evidence>
<dbReference type="InterPro" id="IPR039552">
    <property type="entry name" value="IS66_C"/>
</dbReference>
<dbReference type="PATRIC" id="fig|908627.4.peg.3821"/>
<evidence type="ECO:0000259" key="1">
    <source>
        <dbReference type="Pfam" id="PF13817"/>
    </source>
</evidence>
<reference evidence="2 3" key="1">
    <citation type="journal article" date="2015" name="Genome Announc.">
        <title>Draft Genome Sequence of Burkholderia sp. Strain PML1(12), an Ectomycorrhizosphere-Inhabiting Bacterium with Effective Mineral-Weathering Ability.</title>
        <authorList>
            <person name="Uroz S."/>
            <person name="Oger P."/>
        </authorList>
    </citation>
    <scope>NUCLEOTIDE SEQUENCE [LARGE SCALE GENOMIC DNA]</scope>
    <source>
        <strain evidence="3">PML1(12)</strain>
    </source>
</reference>
<sequence>MHCRRNYLFAGADSDGERAAAIYSFIGTAKLNDVDPEAYLRFGLARIADHAITALTNSWHGSSWIGFVQTPEDLGRLLRRDSRSAFDWRGRHRHSAHVAATAS</sequence>
<name>A0A0J1CWP9_9BURK</name>
<protein>
    <recommendedName>
        <fullName evidence="1">Transposase IS66 C-terminal domain-containing protein</fullName>
    </recommendedName>
</protein>
<accession>A0A0J1CWP9</accession>
<gene>
    <name evidence="2" type="ORF">EOS_17065</name>
</gene>
<dbReference type="Proteomes" id="UP000035963">
    <property type="component" value="Unassembled WGS sequence"/>
</dbReference>